<accession>A0ABV0E3X2</accession>
<protein>
    <submittedName>
        <fullName evidence="2">Uncharacterized protein</fullName>
    </submittedName>
</protein>
<dbReference type="EMBL" id="JAYLVJ010000047">
    <property type="protein sequence ID" value="MEO1758061.1"/>
    <property type="molecule type" value="Genomic_DNA"/>
</dbReference>
<feature type="region of interest" description="Disordered" evidence="1">
    <location>
        <begin position="1"/>
        <end position="58"/>
    </location>
</feature>
<feature type="compositionally biased region" description="Low complexity" evidence="1">
    <location>
        <begin position="41"/>
        <end position="52"/>
    </location>
</feature>
<comment type="caution">
    <text evidence="2">The sequence shown here is derived from an EMBL/GenBank/DDBJ whole genome shotgun (WGS) entry which is preliminary data.</text>
</comment>
<gene>
    <name evidence="2" type="ORF">VOI32_29490</name>
</gene>
<evidence type="ECO:0000256" key="1">
    <source>
        <dbReference type="SAM" id="MobiDB-lite"/>
    </source>
</evidence>
<evidence type="ECO:0000313" key="3">
    <source>
        <dbReference type="Proteomes" id="UP001462961"/>
    </source>
</evidence>
<feature type="compositionally biased region" description="Basic and acidic residues" evidence="1">
    <location>
        <begin position="10"/>
        <end position="19"/>
    </location>
</feature>
<proteinExistence type="predicted"/>
<organism evidence="2 3">
    <name type="scientific">Paraburkholderia caribensis</name>
    <dbReference type="NCBI Taxonomy" id="75105"/>
    <lineage>
        <taxon>Bacteria</taxon>
        <taxon>Pseudomonadati</taxon>
        <taxon>Pseudomonadota</taxon>
        <taxon>Betaproteobacteria</taxon>
        <taxon>Burkholderiales</taxon>
        <taxon>Burkholderiaceae</taxon>
        <taxon>Paraburkholderia</taxon>
    </lineage>
</organism>
<name>A0ABV0E3X2_9BURK</name>
<dbReference type="RefSeq" id="WP_176956767.1">
    <property type="nucleotide sequence ID" value="NZ_CP015958.1"/>
</dbReference>
<sequence length="74" mass="7876">MDAGGRSGHQHFESDDSADRGQIGGRRFDDNPFQLTGLKRSASSSEPGSASAMMTISALPKRKFIDASPCSMIT</sequence>
<evidence type="ECO:0000313" key="2">
    <source>
        <dbReference type="EMBL" id="MEO1758061.1"/>
    </source>
</evidence>
<reference evidence="2 3" key="1">
    <citation type="submission" date="2024-01" db="EMBL/GenBank/DDBJ databases">
        <title>The diversity of rhizobia nodulating Mimosa spp. in eleven states of Brazil covering several biomes is determined by host plant, location, and edaphic factors.</title>
        <authorList>
            <person name="Rouws L."/>
            <person name="Barauna A."/>
            <person name="Beukes C."/>
            <person name="De Faria S.M."/>
            <person name="Gross E."/>
            <person name="Dos Reis Junior F.B."/>
            <person name="Simon M."/>
            <person name="Maluk M."/>
            <person name="Odee D.W."/>
            <person name="Kenicer G."/>
            <person name="Young J.P.W."/>
            <person name="Reis V.M."/>
            <person name="Zilli J."/>
            <person name="James E.K."/>
        </authorList>
    </citation>
    <scope>NUCLEOTIDE SEQUENCE [LARGE SCALE GENOMIC DNA]</scope>
    <source>
        <strain evidence="2 3">JHI1651</strain>
    </source>
</reference>
<dbReference type="Proteomes" id="UP001462961">
    <property type="component" value="Unassembled WGS sequence"/>
</dbReference>
<keyword evidence="3" id="KW-1185">Reference proteome</keyword>